<name>A0A0A3IQG4_9BACL</name>
<dbReference type="Gene3D" id="3.40.50.720">
    <property type="entry name" value="NAD(P)-binding Rossmann-like Domain"/>
    <property type="match status" value="1"/>
</dbReference>
<dbReference type="PANTHER" id="PTHR44013">
    <property type="entry name" value="ZINC-TYPE ALCOHOL DEHYDROGENASE-LIKE PROTEIN C16A3.02C"/>
    <property type="match status" value="1"/>
</dbReference>
<dbReference type="SUPFAM" id="SSF51735">
    <property type="entry name" value="NAD(P)-binding Rossmann-fold domains"/>
    <property type="match status" value="1"/>
</dbReference>
<dbReference type="Proteomes" id="UP000030408">
    <property type="component" value="Unassembled WGS sequence"/>
</dbReference>
<accession>A0A0A3IQG4</accession>
<dbReference type="PANTHER" id="PTHR44013:SF1">
    <property type="entry name" value="ZINC-TYPE ALCOHOL DEHYDROGENASE-LIKE PROTEIN C16A3.02C"/>
    <property type="match status" value="1"/>
</dbReference>
<dbReference type="OrthoDB" id="9792162at2"/>
<dbReference type="AlphaFoldDB" id="A0A0A3IQG4"/>
<dbReference type="GO" id="GO:0008270">
    <property type="term" value="F:zinc ion binding"/>
    <property type="evidence" value="ECO:0007669"/>
    <property type="project" value="InterPro"/>
</dbReference>
<dbReference type="eggNOG" id="COG0604">
    <property type="taxonomic scope" value="Bacteria"/>
</dbReference>
<dbReference type="InterPro" id="IPR002364">
    <property type="entry name" value="Quin_OxRdtase/zeta-crystal_CS"/>
</dbReference>
<dbReference type="EMBL" id="JPVO01000041">
    <property type="protein sequence ID" value="KGR77072.1"/>
    <property type="molecule type" value="Genomic_DNA"/>
</dbReference>
<dbReference type="PROSITE" id="PS01162">
    <property type="entry name" value="QOR_ZETA_CRYSTAL"/>
    <property type="match status" value="1"/>
</dbReference>
<keyword evidence="3" id="KW-1185">Reference proteome</keyword>
<feature type="domain" description="Enoyl reductase (ER)" evidence="1">
    <location>
        <begin position="10"/>
        <end position="319"/>
    </location>
</feature>
<dbReference type="SUPFAM" id="SSF50129">
    <property type="entry name" value="GroES-like"/>
    <property type="match status" value="1"/>
</dbReference>
<dbReference type="CDD" id="cd08267">
    <property type="entry name" value="MDR1"/>
    <property type="match status" value="1"/>
</dbReference>
<organism evidence="2 3">
    <name type="scientific">Ureibacillus sinduriensis BLB-1 = JCM 15800</name>
    <dbReference type="NCBI Taxonomy" id="1384057"/>
    <lineage>
        <taxon>Bacteria</taxon>
        <taxon>Bacillati</taxon>
        <taxon>Bacillota</taxon>
        <taxon>Bacilli</taxon>
        <taxon>Bacillales</taxon>
        <taxon>Caryophanaceae</taxon>
        <taxon>Ureibacillus</taxon>
    </lineage>
</organism>
<sequence>MKAIITKKYGTPDILELKEVNKPLQNDDEVLVSIKAASINYGNLVLLSGKPFLARMAFGLFKPRFAIPGGDIAGIVEAIGKNVTGFQPGDQVFGDLSAFGWGGYSEYVALPQRAIVHKPTNLTFEEAAAVPMAAVTALQALQRGKINSGQKVLINGASGGVGTFAIQIAKAYNTEVTAVCSSRNIEIARSLGADHVIDYTKEDISKMENRFDLILAVNGYVPISTYNRLLKPEGSYVMIGGSEAQMYQAMFLGPLLSLTNKKSLKNMLQKTNRKDLLFLKELIEADKVKPVIDRTYKLSELKEAFEYFEQGHAQGKIVISI</sequence>
<dbReference type="InterPro" id="IPR036291">
    <property type="entry name" value="NAD(P)-bd_dom_sf"/>
</dbReference>
<dbReference type="InterPro" id="IPR052733">
    <property type="entry name" value="Chloroplast_QOR"/>
</dbReference>
<dbReference type="Pfam" id="PF08240">
    <property type="entry name" value="ADH_N"/>
    <property type="match status" value="1"/>
</dbReference>
<evidence type="ECO:0000313" key="2">
    <source>
        <dbReference type="EMBL" id="KGR77072.1"/>
    </source>
</evidence>
<dbReference type="GO" id="GO:0016491">
    <property type="term" value="F:oxidoreductase activity"/>
    <property type="evidence" value="ECO:0007669"/>
    <property type="project" value="InterPro"/>
</dbReference>
<dbReference type="InterPro" id="IPR020843">
    <property type="entry name" value="ER"/>
</dbReference>
<dbReference type="Gene3D" id="3.90.180.10">
    <property type="entry name" value="Medium-chain alcohol dehydrogenases, catalytic domain"/>
    <property type="match status" value="1"/>
</dbReference>
<dbReference type="InterPro" id="IPR011032">
    <property type="entry name" value="GroES-like_sf"/>
</dbReference>
<comment type="caution">
    <text evidence="2">The sequence shown here is derived from an EMBL/GenBank/DDBJ whole genome shotgun (WGS) entry which is preliminary data.</text>
</comment>
<dbReference type="SMART" id="SM00829">
    <property type="entry name" value="PKS_ER"/>
    <property type="match status" value="1"/>
</dbReference>
<dbReference type="InterPro" id="IPR013154">
    <property type="entry name" value="ADH-like_N"/>
</dbReference>
<dbReference type="RefSeq" id="WP_036198419.1">
    <property type="nucleotide sequence ID" value="NZ_AVCY01000015.1"/>
</dbReference>
<reference evidence="2 3" key="1">
    <citation type="submission" date="2014-02" db="EMBL/GenBank/DDBJ databases">
        <title>Draft genome sequence of Lysinibacillus sinduriensis JCM 15800.</title>
        <authorList>
            <person name="Zhang F."/>
            <person name="Wang G."/>
            <person name="Zhang L."/>
        </authorList>
    </citation>
    <scope>NUCLEOTIDE SEQUENCE [LARGE SCALE GENOMIC DNA]</scope>
    <source>
        <strain evidence="2 3">JCM 15800</strain>
    </source>
</reference>
<protein>
    <submittedName>
        <fullName evidence="2">Alcohol dehydrogenase</fullName>
    </submittedName>
</protein>
<gene>
    <name evidence="2" type="ORF">CD33_03960</name>
</gene>
<dbReference type="Pfam" id="PF13602">
    <property type="entry name" value="ADH_zinc_N_2"/>
    <property type="match status" value="1"/>
</dbReference>
<dbReference type="STRING" id="1384057.CD33_03960"/>
<evidence type="ECO:0000313" key="3">
    <source>
        <dbReference type="Proteomes" id="UP000030408"/>
    </source>
</evidence>
<evidence type="ECO:0000259" key="1">
    <source>
        <dbReference type="SMART" id="SM00829"/>
    </source>
</evidence>
<proteinExistence type="predicted"/>